<evidence type="ECO:0000313" key="4">
    <source>
        <dbReference type="Proteomes" id="UP000182135"/>
    </source>
</evidence>
<feature type="transmembrane region" description="Helical" evidence="1">
    <location>
        <begin position="147"/>
        <end position="170"/>
    </location>
</feature>
<evidence type="ECO:0000313" key="5">
    <source>
        <dbReference type="Proteomes" id="UP000246114"/>
    </source>
</evidence>
<dbReference type="eggNOG" id="ENOG5032SBU">
    <property type="taxonomic scope" value="Bacteria"/>
</dbReference>
<dbReference type="Proteomes" id="UP000246114">
    <property type="component" value="Unassembled WGS sequence"/>
</dbReference>
<gene>
    <name evidence="2" type="ORF">DBY38_03865</name>
    <name evidence="3" type="ORF">SAMN04487885_12733</name>
</gene>
<keyword evidence="1" id="KW-1133">Transmembrane helix</keyword>
<feature type="transmembrane region" description="Helical" evidence="1">
    <location>
        <begin position="120"/>
        <end position="141"/>
    </location>
</feature>
<accession>A0A1I2PH61</accession>
<dbReference type="EMBL" id="FOOE01000027">
    <property type="protein sequence ID" value="SFG12771.1"/>
    <property type="molecule type" value="Genomic_DNA"/>
</dbReference>
<dbReference type="GeneID" id="90545093"/>
<dbReference type="EMBL" id="QAMZ01000019">
    <property type="protein sequence ID" value="PWL54644.1"/>
    <property type="molecule type" value="Genomic_DNA"/>
</dbReference>
<dbReference type="RefSeq" id="WP_027640009.1">
    <property type="nucleotide sequence ID" value="NZ_BAAACD010000011.1"/>
</dbReference>
<feature type="transmembrane region" description="Helical" evidence="1">
    <location>
        <begin position="7"/>
        <end position="26"/>
    </location>
</feature>
<reference evidence="3 4" key="1">
    <citation type="submission" date="2016-10" db="EMBL/GenBank/DDBJ databases">
        <authorList>
            <person name="de Groot N.N."/>
        </authorList>
    </citation>
    <scope>NUCLEOTIDE SEQUENCE [LARGE SCALE GENOMIC DNA]</scope>
    <source>
        <strain evidence="3 4">NLAE-zl-G419</strain>
    </source>
</reference>
<dbReference type="Proteomes" id="UP000182135">
    <property type="component" value="Unassembled WGS sequence"/>
</dbReference>
<keyword evidence="1" id="KW-0812">Transmembrane</keyword>
<evidence type="ECO:0000313" key="2">
    <source>
        <dbReference type="EMBL" id="PWL54644.1"/>
    </source>
</evidence>
<feature type="transmembrane region" description="Helical" evidence="1">
    <location>
        <begin position="82"/>
        <end position="99"/>
    </location>
</feature>
<evidence type="ECO:0000313" key="3">
    <source>
        <dbReference type="EMBL" id="SFG12771.1"/>
    </source>
</evidence>
<dbReference type="OrthoDB" id="2243651at2"/>
<keyword evidence="1" id="KW-0472">Membrane</keyword>
<protein>
    <submittedName>
        <fullName evidence="2 3">Tryptophan transporter</fullName>
    </submittedName>
</protein>
<organism evidence="3 4">
    <name type="scientific">Clostridium cadaveris</name>
    <dbReference type="NCBI Taxonomy" id="1529"/>
    <lineage>
        <taxon>Bacteria</taxon>
        <taxon>Bacillati</taxon>
        <taxon>Bacillota</taxon>
        <taxon>Clostridia</taxon>
        <taxon>Eubacteriales</taxon>
        <taxon>Clostridiaceae</taxon>
        <taxon>Clostridium</taxon>
    </lineage>
</organism>
<proteinExistence type="predicted"/>
<sequence>MNTNKNIKNLTTNALLLGIGAMLHQFTPALGLPMQPDFSLAMLFIIIILNKKDYKTCLISGIVTGIFTAMTTKFPGGQLPNFLDKVITANIVYAILFLLRSLKVMKSKNLKTQRLIESAIILPIGTLISGLIFLYCASIIVGLPGSFGLLFVTTVLPATLINLFAGIALFKIITISLKRSSLTI</sequence>
<reference evidence="2 5" key="2">
    <citation type="submission" date="2018-03" db="EMBL/GenBank/DDBJ databases">
        <title>The uncultured portion of the human microbiome is neutrally assembled.</title>
        <authorList>
            <person name="Jeraldo P."/>
            <person name="Boardman L."/>
            <person name="White B.A."/>
            <person name="Nelson H."/>
            <person name="Goldenfeld N."/>
            <person name="Chia N."/>
        </authorList>
    </citation>
    <scope>NUCLEOTIDE SEQUENCE [LARGE SCALE GENOMIC DNA]</scope>
    <source>
        <strain evidence="2">CIM:MAG 903</strain>
    </source>
</reference>
<evidence type="ECO:0000256" key="1">
    <source>
        <dbReference type="SAM" id="Phobius"/>
    </source>
</evidence>
<keyword evidence="4" id="KW-1185">Reference proteome</keyword>
<name>A0A1I2PH61_9CLOT</name>
<dbReference type="InterPro" id="IPR031360">
    <property type="entry name" value="TrpP"/>
</dbReference>
<dbReference type="Pfam" id="PF17099">
    <property type="entry name" value="TrpP"/>
    <property type="match status" value="1"/>
</dbReference>
<dbReference type="AlphaFoldDB" id="A0A1I2PH61"/>